<name>A0A067W435_9HYPH</name>
<comment type="caution">
    <text evidence="2">The sequence shown here is derived from an EMBL/GenBank/DDBJ whole genome shotgun (WGS) entry which is preliminary data.</text>
</comment>
<keyword evidence="1" id="KW-1133">Transmembrane helix</keyword>
<evidence type="ECO:0000313" key="2">
    <source>
        <dbReference type="EMBL" id="KEC54464.1"/>
    </source>
</evidence>
<sequence>MYVWLSSQIGTSAANIITSLAFFIIIISAIAAIILLLRRSNTRGFSINRKKHLPRLTLCDTISIDRTRRLILVRCDNREHLLLIGGLTDVVVESNIINTSIIQKRKTQQILTTTEANQNLNISEKKPSFISEKEHTQDSLSARFMKKQVEDSAITAEIEGRQEPSLFIPLPKK</sequence>
<dbReference type="Proteomes" id="UP000027015">
    <property type="component" value="Unassembled WGS sequence"/>
</dbReference>
<dbReference type="PATRIC" id="fig|1134510.3.peg.1217"/>
<dbReference type="eggNOG" id="COG3115">
    <property type="taxonomic scope" value="Bacteria"/>
</dbReference>
<keyword evidence="1" id="KW-0812">Transmembrane</keyword>
<dbReference type="STRING" id="1134510.O9A_01078"/>
<organism evidence="2 3">
    <name type="scientific">Bartonella koehlerae C-29</name>
    <dbReference type="NCBI Taxonomy" id="1134510"/>
    <lineage>
        <taxon>Bacteria</taxon>
        <taxon>Pseudomonadati</taxon>
        <taxon>Pseudomonadota</taxon>
        <taxon>Alphaproteobacteria</taxon>
        <taxon>Hyphomicrobiales</taxon>
        <taxon>Bartonellaceae</taxon>
        <taxon>Bartonella</taxon>
    </lineage>
</organism>
<dbReference type="EMBL" id="AHPL01000010">
    <property type="protein sequence ID" value="KEC54464.1"/>
    <property type="molecule type" value="Genomic_DNA"/>
</dbReference>
<dbReference type="OrthoDB" id="8456606at2"/>
<dbReference type="PANTHER" id="PTHR38766:SF1">
    <property type="entry name" value="FLAGELLAR PROTEIN FLIO"/>
    <property type="match status" value="1"/>
</dbReference>
<keyword evidence="1" id="KW-0472">Membrane</keyword>
<dbReference type="InterPro" id="IPR052205">
    <property type="entry name" value="FliO/MopB"/>
</dbReference>
<gene>
    <name evidence="2" type="ORF">O9A_01078</name>
</gene>
<feature type="transmembrane region" description="Helical" evidence="1">
    <location>
        <begin position="12"/>
        <end position="37"/>
    </location>
</feature>
<reference evidence="2 3" key="1">
    <citation type="submission" date="2012-04" db="EMBL/GenBank/DDBJ databases">
        <title>The Genome Sequence of Bartonella koehlerae C-29.</title>
        <authorList>
            <consortium name="The Broad Institute Genome Sequencing Platform"/>
            <consortium name="The Broad Institute Genome Sequencing Center for Infectious Disease"/>
            <person name="Feldgarden M."/>
            <person name="Kirby J."/>
            <person name="Kosoy M."/>
            <person name="Birtles R."/>
            <person name="Probert W.S."/>
            <person name="Chiaraviglio L."/>
            <person name="Walker B."/>
            <person name="Young S.K."/>
            <person name="Zeng Q."/>
            <person name="Gargeya S."/>
            <person name="Fitzgerald M."/>
            <person name="Haas B."/>
            <person name="Abouelleil A."/>
            <person name="Alvarado L."/>
            <person name="Arachchi H.M."/>
            <person name="Berlin A.M."/>
            <person name="Chapman S.B."/>
            <person name="Goldberg J."/>
            <person name="Griggs A."/>
            <person name="Gujja S."/>
            <person name="Hansen M."/>
            <person name="Howarth C."/>
            <person name="Imamovic A."/>
            <person name="Larimer J."/>
            <person name="McCowen C."/>
            <person name="Montmayeur A."/>
            <person name="Murphy C."/>
            <person name="Neiman D."/>
            <person name="Pearson M."/>
            <person name="Priest M."/>
            <person name="Roberts A."/>
            <person name="Saif S."/>
            <person name="Shea T."/>
            <person name="Sisk P."/>
            <person name="Sykes S."/>
            <person name="Wortman J."/>
            <person name="Nusbaum C."/>
            <person name="Birren B."/>
        </authorList>
    </citation>
    <scope>NUCLEOTIDE SEQUENCE [LARGE SCALE GENOMIC DNA]</scope>
    <source>
        <strain evidence="2 3">C-29</strain>
    </source>
</reference>
<dbReference type="HOGENOM" id="CLU_1493415_0_0_5"/>
<proteinExistence type="predicted"/>
<evidence type="ECO:0008006" key="4">
    <source>
        <dbReference type="Google" id="ProtNLM"/>
    </source>
</evidence>
<dbReference type="RefSeq" id="WP_034459428.1">
    <property type="nucleotide sequence ID" value="NZ_CADEAH010000006.1"/>
</dbReference>
<accession>A0A067W435</accession>
<protein>
    <recommendedName>
        <fullName evidence="4">Flagellar biosynthetic protein FliO</fullName>
    </recommendedName>
</protein>
<evidence type="ECO:0000313" key="3">
    <source>
        <dbReference type="Proteomes" id="UP000027015"/>
    </source>
</evidence>
<dbReference type="AlphaFoldDB" id="A0A067W435"/>
<evidence type="ECO:0000256" key="1">
    <source>
        <dbReference type="SAM" id="Phobius"/>
    </source>
</evidence>
<keyword evidence="3" id="KW-1185">Reference proteome</keyword>
<dbReference type="PANTHER" id="PTHR38766">
    <property type="entry name" value="FLAGELLAR PROTEIN FLIO"/>
    <property type="match status" value="1"/>
</dbReference>